<keyword evidence="4" id="KW-1185">Reference proteome</keyword>
<name>A0ABW5XN83_9SPHI</name>
<reference evidence="4" key="1">
    <citation type="journal article" date="2019" name="Int. J. Syst. Evol. Microbiol.">
        <title>The Global Catalogue of Microorganisms (GCM) 10K type strain sequencing project: providing services to taxonomists for standard genome sequencing and annotation.</title>
        <authorList>
            <consortium name="The Broad Institute Genomics Platform"/>
            <consortium name="The Broad Institute Genome Sequencing Center for Infectious Disease"/>
            <person name="Wu L."/>
            <person name="Ma J."/>
        </authorList>
    </citation>
    <scope>NUCLEOTIDE SEQUENCE [LARGE SCALE GENOMIC DNA]</scope>
    <source>
        <strain evidence="4">KCTC 52232</strain>
    </source>
</reference>
<accession>A0ABW5XN83</accession>
<dbReference type="InterPro" id="IPR011990">
    <property type="entry name" value="TPR-like_helical_dom_sf"/>
</dbReference>
<evidence type="ECO:0000313" key="4">
    <source>
        <dbReference type="Proteomes" id="UP001597601"/>
    </source>
</evidence>
<sequence length="533" mass="62240">MRFFLFLMIGVLLCHNTKCQNTDDNLLQTLKKEIFKIKVYDQQKDQRILMYKNKLAKSTEGDKVTRYTLLDCLYEEYKNYNFDSAHIYISRLLTVSNELRDERKLYETKIKLGLIQLSWGMYKETFDCIADLAKHKLPTDIRADYYSLKYRAYQNLATYNTDKFYSEANQRESVKALDSAAHLYPTGTYMYYKSAAQFQLISGKKSKAIELLRQVITDSNVNYQRRAMAAFDLSYLVGDKEKRKLIISAAIYDMRSSTKQTLATFTLGKILYNEGRLDDAQLFLKTAIEQAKLFGSRLHEEEASILLDQVTAKILLNLANNKNQALKIMIGLVILALMGLTGISLLVYYQLKKVRIREALVQEKYQHLDSINKRLFEDAQIKEKYIGYFFKIISGYILKLEKIKRNTERKLKVQDYDELLKLAGEINIKKERDDLFYTFDNIFVKLFPNFVKSFNALLNTEDQIWPKDHEILNTNLRVFALMRLGINDSQTIADILETSISTIYTYKNRIKSKSLVDGNDFYRVIMDIKFGGM</sequence>
<dbReference type="InterPro" id="IPR045957">
    <property type="entry name" value="DUF6377"/>
</dbReference>
<keyword evidence="1" id="KW-0812">Transmembrane</keyword>
<organism evidence="3 4">
    <name type="scientific">Mucilaginibacter antarcticus</name>
    <dbReference type="NCBI Taxonomy" id="1855725"/>
    <lineage>
        <taxon>Bacteria</taxon>
        <taxon>Pseudomonadati</taxon>
        <taxon>Bacteroidota</taxon>
        <taxon>Sphingobacteriia</taxon>
        <taxon>Sphingobacteriales</taxon>
        <taxon>Sphingobacteriaceae</taxon>
        <taxon>Mucilaginibacter</taxon>
    </lineage>
</organism>
<proteinExistence type="predicted"/>
<gene>
    <name evidence="3" type="ORF">ACFSYC_03655</name>
</gene>
<comment type="caution">
    <text evidence="3">The sequence shown here is derived from an EMBL/GenBank/DDBJ whole genome shotgun (WGS) entry which is preliminary data.</text>
</comment>
<evidence type="ECO:0000313" key="3">
    <source>
        <dbReference type="EMBL" id="MFD2863775.1"/>
    </source>
</evidence>
<feature type="transmembrane region" description="Helical" evidence="1">
    <location>
        <begin position="328"/>
        <end position="349"/>
    </location>
</feature>
<protein>
    <submittedName>
        <fullName evidence="3">DUF6377 domain-containing protein</fullName>
    </submittedName>
</protein>
<keyword evidence="1" id="KW-1133">Transmembrane helix</keyword>
<evidence type="ECO:0000256" key="1">
    <source>
        <dbReference type="SAM" id="Phobius"/>
    </source>
</evidence>
<dbReference type="Proteomes" id="UP001597601">
    <property type="component" value="Unassembled WGS sequence"/>
</dbReference>
<feature type="domain" description="DUF6377" evidence="2">
    <location>
        <begin position="253"/>
        <end position="493"/>
    </location>
</feature>
<dbReference type="RefSeq" id="WP_377123640.1">
    <property type="nucleotide sequence ID" value="NZ_JBHUON010000003.1"/>
</dbReference>
<dbReference type="Gene3D" id="1.25.40.10">
    <property type="entry name" value="Tetratricopeptide repeat domain"/>
    <property type="match status" value="1"/>
</dbReference>
<dbReference type="Pfam" id="PF19904">
    <property type="entry name" value="DUF6377"/>
    <property type="match status" value="1"/>
</dbReference>
<dbReference type="EMBL" id="JBHUON010000003">
    <property type="protein sequence ID" value="MFD2863775.1"/>
    <property type="molecule type" value="Genomic_DNA"/>
</dbReference>
<evidence type="ECO:0000259" key="2">
    <source>
        <dbReference type="Pfam" id="PF19904"/>
    </source>
</evidence>
<keyword evidence="1" id="KW-0472">Membrane</keyword>